<evidence type="ECO:0000256" key="4">
    <source>
        <dbReference type="ARBA" id="ARBA00022692"/>
    </source>
</evidence>
<dbReference type="RefSeq" id="WP_379979583.1">
    <property type="nucleotide sequence ID" value="NZ_JBHSFV010000008.1"/>
</dbReference>
<evidence type="ECO:0000259" key="9">
    <source>
        <dbReference type="Pfam" id="PF21082"/>
    </source>
</evidence>
<keyword evidence="5 7" id="KW-1133">Transmembrane helix</keyword>
<evidence type="ECO:0000256" key="6">
    <source>
        <dbReference type="ARBA" id="ARBA00023136"/>
    </source>
</evidence>
<dbReference type="InterPro" id="IPR010920">
    <property type="entry name" value="LSM_dom_sf"/>
</dbReference>
<feature type="domain" description="Mechanosensitive ion channel MscS" evidence="8">
    <location>
        <begin position="143"/>
        <end position="210"/>
    </location>
</feature>
<keyword evidence="6 7" id="KW-0472">Membrane</keyword>
<evidence type="ECO:0000256" key="2">
    <source>
        <dbReference type="ARBA" id="ARBA00008017"/>
    </source>
</evidence>
<protein>
    <submittedName>
        <fullName evidence="10">Mechanosensitive ion channel family protein</fullName>
    </submittedName>
</protein>
<dbReference type="InterPro" id="IPR052702">
    <property type="entry name" value="MscS-like_channel"/>
</dbReference>
<evidence type="ECO:0000256" key="1">
    <source>
        <dbReference type="ARBA" id="ARBA00004651"/>
    </source>
</evidence>
<dbReference type="Gene3D" id="2.30.30.60">
    <property type="match status" value="1"/>
</dbReference>
<keyword evidence="3" id="KW-1003">Cell membrane</keyword>
<dbReference type="InterPro" id="IPR011066">
    <property type="entry name" value="MscS_channel_C_sf"/>
</dbReference>
<evidence type="ECO:0000313" key="11">
    <source>
        <dbReference type="Proteomes" id="UP001596043"/>
    </source>
</evidence>
<name>A0ABV9HZG7_9FLAO</name>
<dbReference type="SUPFAM" id="SSF50182">
    <property type="entry name" value="Sm-like ribonucleoproteins"/>
    <property type="match status" value="1"/>
</dbReference>
<gene>
    <name evidence="10" type="ORF">ACFO3O_13270</name>
</gene>
<comment type="caution">
    <text evidence="10">The sequence shown here is derived from an EMBL/GenBank/DDBJ whole genome shotgun (WGS) entry which is preliminary data.</text>
</comment>
<dbReference type="InterPro" id="IPR023408">
    <property type="entry name" value="MscS_beta-dom_sf"/>
</dbReference>
<dbReference type="Gene3D" id="3.30.70.100">
    <property type="match status" value="1"/>
</dbReference>
<dbReference type="SUPFAM" id="SSF82689">
    <property type="entry name" value="Mechanosensitive channel protein MscS (YggB), C-terminal domain"/>
    <property type="match status" value="1"/>
</dbReference>
<dbReference type="InterPro" id="IPR011014">
    <property type="entry name" value="MscS_channel_TM-2"/>
</dbReference>
<comment type="subcellular location">
    <subcellularLocation>
        <location evidence="1">Cell membrane</location>
        <topology evidence="1">Multi-pass membrane protein</topology>
    </subcellularLocation>
</comment>
<dbReference type="EMBL" id="JBHSFV010000008">
    <property type="protein sequence ID" value="MFC4634885.1"/>
    <property type="molecule type" value="Genomic_DNA"/>
</dbReference>
<sequence>MVKILMYTQEETVENVEEAVEETVDKVKDVITEDVWGSILEFLDLGFHFGSENNRIHITIGMLLLLIIAFIAVGRLLKLARKIVSRRLPEDDRNKFNSIFTFFKYLIYILVVIAILNSSGVDVTVFLTASAALFVGLGFALQTLFQDVLSGIFIILDKTLHIGDIIEFDDGKVGRIFDIKLRTTRALTRDDKVIVIPNHKFLTEKVYNWTQNHKTTREGVSIGVAYGSDTKLVSELLLKSLEGQTNVLKSPKPFVLFEDFGDSALLFSVYFFTSNSFADPRIKSQIRFKIDELFRENNISIPFPQRDVHMYTKKE</sequence>
<dbReference type="Proteomes" id="UP001596043">
    <property type="component" value="Unassembled WGS sequence"/>
</dbReference>
<reference evidence="11" key="1">
    <citation type="journal article" date="2019" name="Int. J. Syst. Evol. Microbiol.">
        <title>The Global Catalogue of Microorganisms (GCM) 10K type strain sequencing project: providing services to taxonomists for standard genome sequencing and annotation.</title>
        <authorList>
            <consortium name="The Broad Institute Genomics Platform"/>
            <consortium name="The Broad Institute Genome Sequencing Center for Infectious Disease"/>
            <person name="Wu L."/>
            <person name="Ma J."/>
        </authorList>
    </citation>
    <scope>NUCLEOTIDE SEQUENCE [LARGE SCALE GENOMIC DNA]</scope>
    <source>
        <strain evidence="11">YJ-61-S</strain>
    </source>
</reference>
<dbReference type="PANTHER" id="PTHR30347">
    <property type="entry name" value="POTASSIUM CHANNEL RELATED"/>
    <property type="match status" value="1"/>
</dbReference>
<dbReference type="InterPro" id="IPR006685">
    <property type="entry name" value="MscS_channel_2nd"/>
</dbReference>
<comment type="similarity">
    <text evidence="2">Belongs to the MscS (TC 1.A.23) family.</text>
</comment>
<dbReference type="Gene3D" id="1.10.287.1260">
    <property type="match status" value="1"/>
</dbReference>
<evidence type="ECO:0000259" key="8">
    <source>
        <dbReference type="Pfam" id="PF00924"/>
    </source>
</evidence>
<feature type="transmembrane region" description="Helical" evidence="7">
    <location>
        <begin position="123"/>
        <end position="145"/>
    </location>
</feature>
<evidence type="ECO:0000256" key="5">
    <source>
        <dbReference type="ARBA" id="ARBA00022989"/>
    </source>
</evidence>
<evidence type="ECO:0000256" key="7">
    <source>
        <dbReference type="SAM" id="Phobius"/>
    </source>
</evidence>
<feature type="transmembrane region" description="Helical" evidence="7">
    <location>
        <begin position="98"/>
        <end position="117"/>
    </location>
</feature>
<feature type="transmembrane region" description="Helical" evidence="7">
    <location>
        <begin position="56"/>
        <end position="77"/>
    </location>
</feature>
<dbReference type="PANTHER" id="PTHR30347:SF1">
    <property type="entry name" value="MECHANOSENSITIVE CHANNEL MSCK"/>
    <property type="match status" value="1"/>
</dbReference>
<accession>A0ABV9HZG7</accession>
<dbReference type="SUPFAM" id="SSF82861">
    <property type="entry name" value="Mechanosensitive channel protein MscS (YggB), transmembrane region"/>
    <property type="match status" value="1"/>
</dbReference>
<organism evidence="10 11">
    <name type="scientific">Dokdonia ponticola</name>
    <dbReference type="NCBI Taxonomy" id="2041041"/>
    <lineage>
        <taxon>Bacteria</taxon>
        <taxon>Pseudomonadati</taxon>
        <taxon>Bacteroidota</taxon>
        <taxon>Flavobacteriia</taxon>
        <taxon>Flavobacteriales</taxon>
        <taxon>Flavobacteriaceae</taxon>
        <taxon>Dokdonia</taxon>
    </lineage>
</organism>
<evidence type="ECO:0000313" key="10">
    <source>
        <dbReference type="EMBL" id="MFC4634885.1"/>
    </source>
</evidence>
<keyword evidence="11" id="KW-1185">Reference proteome</keyword>
<proteinExistence type="inferred from homology"/>
<evidence type="ECO:0000256" key="3">
    <source>
        <dbReference type="ARBA" id="ARBA00022475"/>
    </source>
</evidence>
<keyword evidence="4 7" id="KW-0812">Transmembrane</keyword>
<dbReference type="Pfam" id="PF21082">
    <property type="entry name" value="MS_channel_3rd"/>
    <property type="match status" value="1"/>
</dbReference>
<feature type="domain" description="Mechanosensitive ion channel MscS C-terminal" evidence="9">
    <location>
        <begin position="220"/>
        <end position="301"/>
    </location>
</feature>
<dbReference type="InterPro" id="IPR049278">
    <property type="entry name" value="MS_channel_C"/>
</dbReference>
<dbReference type="Pfam" id="PF00924">
    <property type="entry name" value="MS_channel_2nd"/>
    <property type="match status" value="1"/>
</dbReference>